<feature type="region of interest" description="Disordered" evidence="2">
    <location>
        <begin position="99"/>
        <end position="123"/>
    </location>
</feature>
<proteinExistence type="predicted"/>
<reference evidence="3" key="1">
    <citation type="submission" date="2023-04" db="EMBL/GenBank/DDBJ databases">
        <title>Draft genome sequences of Lactobacillus delbrueckii subsp. bulgaricus ME-900 and ME-901 with improved acid tolerance.</title>
        <authorList>
            <person name="Ishida T."/>
            <person name="Yamamoto E."/>
            <person name="Koizumi A."/>
            <person name="Fujiwara S."/>
            <person name="Makino S."/>
            <person name="Kano H."/>
            <person name="Kimura K."/>
        </authorList>
    </citation>
    <scope>NUCLEOTIDE SEQUENCE</scope>
    <source>
        <strain evidence="3">ME-900</strain>
    </source>
</reference>
<organism evidence="3 4">
    <name type="scientific">Lactobacillus delbrueckii subsp. bulgaricus</name>
    <dbReference type="NCBI Taxonomy" id="1585"/>
    <lineage>
        <taxon>Bacteria</taxon>
        <taxon>Bacillati</taxon>
        <taxon>Bacillota</taxon>
        <taxon>Bacilli</taxon>
        <taxon>Lactobacillales</taxon>
        <taxon>Lactobacillaceae</taxon>
        <taxon>Lactobacillus</taxon>
    </lineage>
</organism>
<dbReference type="Proteomes" id="UP001165243">
    <property type="component" value="Unassembled WGS sequence"/>
</dbReference>
<dbReference type="RefSeq" id="WP_227671934.1">
    <property type="nucleotide sequence ID" value="NZ_BSWJ01000014.1"/>
</dbReference>
<dbReference type="Gene3D" id="1.20.5.340">
    <property type="match status" value="1"/>
</dbReference>
<evidence type="ECO:0000313" key="4">
    <source>
        <dbReference type="Proteomes" id="UP001165243"/>
    </source>
</evidence>
<accession>A0AAV5PG32</accession>
<name>A0AAV5PG32_LACDE</name>
<dbReference type="EMBL" id="BSWK01000011">
    <property type="protein sequence ID" value="GMB86527.1"/>
    <property type="molecule type" value="Genomic_DNA"/>
</dbReference>
<comment type="caution">
    <text evidence="3">The sequence shown here is derived from an EMBL/GenBank/DDBJ whole genome shotgun (WGS) entry which is preliminary data.</text>
</comment>
<dbReference type="SUPFAM" id="SSF57997">
    <property type="entry name" value="Tropomyosin"/>
    <property type="match status" value="1"/>
</dbReference>
<dbReference type="AlphaFoldDB" id="A0AAV5PG32"/>
<keyword evidence="1" id="KW-0175">Coiled coil</keyword>
<feature type="coiled-coil region" evidence="1">
    <location>
        <begin position="58"/>
        <end position="92"/>
    </location>
</feature>
<protein>
    <submittedName>
        <fullName evidence="3">Uncharacterized protein</fullName>
    </submittedName>
</protein>
<evidence type="ECO:0000256" key="2">
    <source>
        <dbReference type="SAM" id="MobiDB-lite"/>
    </source>
</evidence>
<evidence type="ECO:0000313" key="3">
    <source>
        <dbReference type="EMBL" id="GMB86527.1"/>
    </source>
</evidence>
<gene>
    <name evidence="3" type="ORF">ME0900_09000</name>
</gene>
<evidence type="ECO:0000256" key="1">
    <source>
        <dbReference type="SAM" id="Coils"/>
    </source>
</evidence>
<sequence>MTTVRNTSVTILPGRISDAFTWEKANGTTTLANPYDEAAVKEKLTKAQEATSAAQKTADEKADALKAADAKLAQAKQELASAESNLSAKQAALTTANETLAAAKQAKTESSDKLTAAEAAATKAAEDLTSAQTAYDQTAAVCQNKLNLLPRKVLWPQKREN</sequence>
<feature type="compositionally biased region" description="Low complexity" evidence="2">
    <location>
        <begin position="113"/>
        <end position="123"/>
    </location>
</feature>